<dbReference type="OrthoDB" id="15189at2759"/>
<dbReference type="GO" id="GO:0006508">
    <property type="term" value="P:proteolysis"/>
    <property type="evidence" value="ECO:0007669"/>
    <property type="project" value="UniProtKB-KW"/>
</dbReference>
<feature type="domain" description="Peptidase A1" evidence="6">
    <location>
        <begin position="132"/>
        <end position="699"/>
    </location>
</feature>
<dbReference type="InterPro" id="IPR034164">
    <property type="entry name" value="Pepsin-like_dom"/>
</dbReference>
<dbReference type="PROSITE" id="PS00141">
    <property type="entry name" value="ASP_PROTEASE"/>
    <property type="match status" value="1"/>
</dbReference>
<dbReference type="InterPro" id="IPR001461">
    <property type="entry name" value="Aspartic_peptidase_A1"/>
</dbReference>
<evidence type="ECO:0000256" key="4">
    <source>
        <dbReference type="SAM" id="MobiDB-lite"/>
    </source>
</evidence>
<dbReference type="Proteomes" id="UP000078512">
    <property type="component" value="Unassembled WGS sequence"/>
</dbReference>
<dbReference type="InterPro" id="IPR033121">
    <property type="entry name" value="PEPTIDASE_A1"/>
</dbReference>
<keyword evidence="3 7" id="KW-0645">Protease</keyword>
<accession>A0A197KEI2</accession>
<feature type="transmembrane region" description="Helical" evidence="5">
    <location>
        <begin position="734"/>
        <end position="757"/>
    </location>
</feature>
<evidence type="ECO:0000259" key="6">
    <source>
        <dbReference type="PROSITE" id="PS51767"/>
    </source>
</evidence>
<comment type="similarity">
    <text evidence="1 3">Belongs to the peptidase A1 family.</text>
</comment>
<name>A0A197KEI2_9FUNG</name>
<keyword evidence="2 3" id="KW-0064">Aspartyl protease</keyword>
<feature type="compositionally biased region" description="Polar residues" evidence="4">
    <location>
        <begin position="25"/>
        <end position="44"/>
    </location>
</feature>
<dbReference type="Pfam" id="PF00026">
    <property type="entry name" value="Asp"/>
    <property type="match status" value="3"/>
</dbReference>
<evidence type="ECO:0000313" key="7">
    <source>
        <dbReference type="EMBL" id="OAQ35578.1"/>
    </source>
</evidence>
<keyword evidence="3" id="KW-0378">Hydrolase</keyword>
<keyword evidence="5" id="KW-0472">Membrane</keyword>
<feature type="region of interest" description="Disordered" evidence="4">
    <location>
        <begin position="203"/>
        <end position="328"/>
    </location>
</feature>
<dbReference type="SUPFAM" id="SSF50630">
    <property type="entry name" value="Acid proteases"/>
    <property type="match status" value="1"/>
</dbReference>
<keyword evidence="5" id="KW-0812">Transmembrane</keyword>
<dbReference type="InterPro" id="IPR021109">
    <property type="entry name" value="Peptidase_aspartic_dom_sf"/>
</dbReference>
<dbReference type="STRING" id="1314771.A0A197KEI2"/>
<dbReference type="Gene3D" id="2.40.70.10">
    <property type="entry name" value="Acid Proteases"/>
    <property type="match status" value="3"/>
</dbReference>
<feature type="compositionally biased region" description="Polar residues" evidence="4">
    <location>
        <begin position="255"/>
        <end position="264"/>
    </location>
</feature>
<reference evidence="7 8" key="1">
    <citation type="submission" date="2016-05" db="EMBL/GenBank/DDBJ databases">
        <title>Genome sequencing reveals origins of a unique bacterial endosymbiosis in the earliest lineages of terrestrial Fungi.</title>
        <authorList>
            <consortium name="DOE Joint Genome Institute"/>
            <person name="Uehling J."/>
            <person name="Gryganskyi A."/>
            <person name="Hameed K."/>
            <person name="Tschaplinski T."/>
            <person name="Misztal P."/>
            <person name="Wu S."/>
            <person name="Desiro A."/>
            <person name="Vande Pol N."/>
            <person name="Du Z.-Y."/>
            <person name="Zienkiewicz A."/>
            <person name="Zienkiewicz K."/>
            <person name="Morin E."/>
            <person name="Tisserant E."/>
            <person name="Splivallo R."/>
            <person name="Hainaut M."/>
            <person name="Henrissat B."/>
            <person name="Ohm R."/>
            <person name="Kuo A."/>
            <person name="Yan J."/>
            <person name="Lipzen A."/>
            <person name="Nolan M."/>
            <person name="Labutti K."/>
            <person name="Barry K."/>
            <person name="Goldstein A."/>
            <person name="Labbe J."/>
            <person name="Schadt C."/>
            <person name="Tuskan G."/>
            <person name="Grigoriev I."/>
            <person name="Martin F."/>
            <person name="Vilgalys R."/>
            <person name="Bonito G."/>
        </authorList>
    </citation>
    <scope>NUCLEOTIDE SEQUENCE [LARGE SCALE GENOMIC DNA]</scope>
    <source>
        <strain evidence="7 8">AG-77</strain>
    </source>
</reference>
<dbReference type="AlphaFoldDB" id="A0A197KEI2"/>
<dbReference type="PRINTS" id="PR00792">
    <property type="entry name" value="PEPSIN"/>
</dbReference>
<gene>
    <name evidence="7" type="ORF">K457DRAFT_13487</name>
</gene>
<protein>
    <submittedName>
        <fullName evidence="7">Acid protease</fullName>
    </submittedName>
</protein>
<dbReference type="PANTHER" id="PTHR47966:SF51">
    <property type="entry name" value="BETA-SITE APP-CLEAVING ENZYME, ISOFORM A-RELATED"/>
    <property type="match status" value="1"/>
</dbReference>
<evidence type="ECO:0000256" key="1">
    <source>
        <dbReference type="ARBA" id="ARBA00007447"/>
    </source>
</evidence>
<keyword evidence="5" id="KW-1133">Transmembrane helix</keyword>
<dbReference type="EMBL" id="KV442014">
    <property type="protein sequence ID" value="OAQ35578.1"/>
    <property type="molecule type" value="Genomic_DNA"/>
</dbReference>
<evidence type="ECO:0000256" key="3">
    <source>
        <dbReference type="RuleBase" id="RU000454"/>
    </source>
</evidence>
<proteinExistence type="inferred from homology"/>
<evidence type="ECO:0000256" key="5">
    <source>
        <dbReference type="SAM" id="Phobius"/>
    </source>
</evidence>
<keyword evidence="8" id="KW-1185">Reference proteome</keyword>
<organism evidence="7 8">
    <name type="scientific">Linnemannia elongata AG-77</name>
    <dbReference type="NCBI Taxonomy" id="1314771"/>
    <lineage>
        <taxon>Eukaryota</taxon>
        <taxon>Fungi</taxon>
        <taxon>Fungi incertae sedis</taxon>
        <taxon>Mucoromycota</taxon>
        <taxon>Mortierellomycotina</taxon>
        <taxon>Mortierellomycetes</taxon>
        <taxon>Mortierellales</taxon>
        <taxon>Mortierellaceae</taxon>
        <taxon>Linnemannia</taxon>
    </lineage>
</organism>
<evidence type="ECO:0000256" key="2">
    <source>
        <dbReference type="ARBA" id="ARBA00022750"/>
    </source>
</evidence>
<dbReference type="InterPro" id="IPR001969">
    <property type="entry name" value="Aspartic_peptidase_AS"/>
</dbReference>
<dbReference type="PANTHER" id="PTHR47966">
    <property type="entry name" value="BETA-SITE APP-CLEAVING ENZYME, ISOFORM A-RELATED"/>
    <property type="match status" value="1"/>
</dbReference>
<dbReference type="PROSITE" id="PS51767">
    <property type="entry name" value="PEPTIDASE_A1"/>
    <property type="match status" value="1"/>
</dbReference>
<feature type="region of interest" description="Disordered" evidence="4">
    <location>
        <begin position="103"/>
        <end position="122"/>
    </location>
</feature>
<sequence>MVPPFRRNDLCPCTSSSTHLRHASHPQSRSTTSFNAGHNSSSRPVTTTKWCLAVGWVCLAILISTLWLPVPTHALPTTSNNHGPPPPLLIPLRRLIPNHQASSTAFKKTKRSSSSPAGTTPISVTTVGRVGYAGHILIGSPPQRLSVLFDTGSDLALVISDHCQGLECPELTHFSCSKSASCVDLGGGGVGVSARPTIVVETELATTDSSPPPPTNSEAEVPGGDVTPLPHVVSSTVQEHEHERNGGAGVRAETSRSTSHGGQEQWQQVQSKTQHHQQQRRDVMGHGNGDPSTLLDRLRSSKTLPPSQPQPPAADVNEGMTTSDGNPPMVAARLIGPGANKIEDGLQLLHQDTPNPAFSVEKVHSAAASIAAPVPPPPTSPISSFYNQTYVDGSWGAGTFVQDRIQVDTTPPGEVFNSYHHMNDDGSFESSSTGHVATVTFLDVVQDNLGLVKGYDGQISGLLGLTRASPTGRKTFLRELVDQGSLAQPVVSMHLGAEGGSFLLGGIDPSQYSGQLVYSPVTDPVTWQMSLQGLGIRYRDGHYSAVSQPSAPIINSAGTFNPSRPSDTNPTSTNGKYKVLPQLNVFQDAPLILDSGTSSILIPTDASQAIHSELSGTWDPVHQAWFLPCQGPDLIWWVSSGQHGIIQPYESLIYPLEDGRCQSLIFENPDANYWILGDTWLRGLYVVYDMEGTGRIGIATAKSLNATGIVGSSGEARILTVEDSSPARRLRPSLWGVVSGSASGVGLVLMVAVHALVGALV</sequence>
<dbReference type="GO" id="GO:0004190">
    <property type="term" value="F:aspartic-type endopeptidase activity"/>
    <property type="evidence" value="ECO:0007669"/>
    <property type="project" value="UniProtKB-KW"/>
</dbReference>
<evidence type="ECO:0000313" key="8">
    <source>
        <dbReference type="Proteomes" id="UP000078512"/>
    </source>
</evidence>
<feature type="region of interest" description="Disordered" evidence="4">
    <location>
        <begin position="16"/>
        <end position="44"/>
    </location>
</feature>
<dbReference type="CDD" id="cd05471">
    <property type="entry name" value="pepsin_like"/>
    <property type="match status" value="1"/>
</dbReference>